<evidence type="ECO:0000256" key="8">
    <source>
        <dbReference type="ARBA" id="ARBA00047937"/>
    </source>
</evidence>
<dbReference type="GO" id="GO:0005829">
    <property type="term" value="C:cytosol"/>
    <property type="evidence" value="ECO:0007669"/>
    <property type="project" value="TreeGrafter"/>
</dbReference>
<proteinExistence type="inferred from homology"/>
<dbReference type="GO" id="GO:0004820">
    <property type="term" value="F:glycine-tRNA ligase activity"/>
    <property type="evidence" value="ECO:0007669"/>
    <property type="project" value="UniProtKB-UniRule"/>
</dbReference>
<dbReference type="InterPro" id="IPR006194">
    <property type="entry name" value="Gly-tRNA-synth_heterodimer"/>
</dbReference>
<evidence type="ECO:0000256" key="7">
    <source>
        <dbReference type="ARBA" id="ARBA00023146"/>
    </source>
</evidence>
<evidence type="ECO:0000313" key="11">
    <source>
        <dbReference type="Proteomes" id="UP000234882"/>
    </source>
</evidence>
<evidence type="ECO:0000313" key="10">
    <source>
        <dbReference type="EMBL" id="AUM74198.1"/>
    </source>
</evidence>
<dbReference type="HAMAP" id="MF_00254">
    <property type="entry name" value="Gly_tRNA_synth_alpha"/>
    <property type="match status" value="1"/>
</dbReference>
<dbReference type="NCBIfam" id="NF006827">
    <property type="entry name" value="PRK09348.1"/>
    <property type="match status" value="1"/>
</dbReference>
<keyword evidence="3 9" id="KW-0436">Ligase</keyword>
<accession>A0A2K9MEX2</accession>
<keyword evidence="7 9" id="KW-0030">Aminoacyl-tRNA synthetase</keyword>
<dbReference type="PROSITE" id="PS50861">
    <property type="entry name" value="AA_TRNA_LIGASE_II_GLYAB"/>
    <property type="match status" value="1"/>
</dbReference>
<dbReference type="PRINTS" id="PR01044">
    <property type="entry name" value="TRNASYNTHGA"/>
</dbReference>
<keyword evidence="5 9" id="KW-0067">ATP-binding</keyword>
<dbReference type="EC" id="6.1.1.14" evidence="9"/>
<keyword evidence="6 9" id="KW-0648">Protein biosynthesis</keyword>
<keyword evidence="4 9" id="KW-0547">Nucleotide-binding</keyword>
<dbReference type="EMBL" id="CP025583">
    <property type="protein sequence ID" value="AUM74198.1"/>
    <property type="molecule type" value="Genomic_DNA"/>
</dbReference>
<dbReference type="Gene3D" id="3.30.930.10">
    <property type="entry name" value="Bira Bifunctional Protein, Domain 2"/>
    <property type="match status" value="1"/>
</dbReference>
<gene>
    <name evidence="9" type="primary">glyQ</name>
    <name evidence="10" type="ORF">CYR75_07895</name>
</gene>
<evidence type="ECO:0000256" key="3">
    <source>
        <dbReference type="ARBA" id="ARBA00022598"/>
    </source>
</evidence>
<dbReference type="InterPro" id="IPR002310">
    <property type="entry name" value="Gly-tRNA_ligase_asu"/>
</dbReference>
<evidence type="ECO:0000256" key="1">
    <source>
        <dbReference type="ARBA" id="ARBA00008226"/>
    </source>
</evidence>
<comment type="subunit">
    <text evidence="2 9">Tetramer of two alpha and two beta subunits.</text>
</comment>
<dbReference type="KEGG" id="paru:CYR75_07895"/>
<reference evidence="11" key="1">
    <citation type="submission" date="2017-12" db="EMBL/GenBank/DDBJ databases">
        <title>Genomic analysis of Paracoccus sp. CBA4604.</title>
        <authorList>
            <person name="Roh S.W."/>
            <person name="Kim J.Y."/>
            <person name="Kim J.S."/>
        </authorList>
    </citation>
    <scope>NUCLEOTIDE SEQUENCE [LARGE SCALE GENOMIC DNA]</scope>
    <source>
        <strain evidence="11">CBA4604</strain>
    </source>
</reference>
<dbReference type="OrthoDB" id="9802183at2"/>
<dbReference type="CDD" id="cd00733">
    <property type="entry name" value="GlyRS_alpha_core"/>
    <property type="match status" value="1"/>
</dbReference>
<dbReference type="Proteomes" id="UP000234882">
    <property type="component" value="Chromosome"/>
</dbReference>
<dbReference type="SUPFAM" id="SSF55681">
    <property type="entry name" value="Class II aaRS and biotin synthetases"/>
    <property type="match status" value="1"/>
</dbReference>
<dbReference type="FunFam" id="3.30.930.10:FF:000006">
    <property type="entry name" value="Glycine--tRNA ligase alpha subunit"/>
    <property type="match status" value="1"/>
</dbReference>
<evidence type="ECO:0000256" key="5">
    <source>
        <dbReference type="ARBA" id="ARBA00022840"/>
    </source>
</evidence>
<protein>
    <recommendedName>
        <fullName evidence="9">Glycine--tRNA ligase alpha subunit</fullName>
        <ecNumber evidence="9">6.1.1.14</ecNumber>
    </recommendedName>
    <alternativeName>
        <fullName evidence="9">Glycyl-tRNA synthetase alpha subunit</fullName>
        <shortName evidence="9">GlyRS</shortName>
    </alternativeName>
</protein>
<organism evidence="10 11">
    <name type="scientific">Paracoccus jeotgali</name>
    <dbReference type="NCBI Taxonomy" id="2065379"/>
    <lineage>
        <taxon>Bacteria</taxon>
        <taxon>Pseudomonadati</taxon>
        <taxon>Pseudomonadota</taxon>
        <taxon>Alphaproteobacteria</taxon>
        <taxon>Rhodobacterales</taxon>
        <taxon>Paracoccaceae</taxon>
        <taxon>Paracoccus</taxon>
    </lineage>
</organism>
<keyword evidence="9" id="KW-0963">Cytoplasm</keyword>
<dbReference type="GO" id="GO:0005524">
    <property type="term" value="F:ATP binding"/>
    <property type="evidence" value="ECO:0007669"/>
    <property type="project" value="UniProtKB-UniRule"/>
</dbReference>
<evidence type="ECO:0000256" key="6">
    <source>
        <dbReference type="ARBA" id="ARBA00022917"/>
    </source>
</evidence>
<evidence type="ECO:0000256" key="4">
    <source>
        <dbReference type="ARBA" id="ARBA00022741"/>
    </source>
</evidence>
<comment type="similarity">
    <text evidence="1 9">Belongs to the class-II aminoacyl-tRNA synthetase family.</text>
</comment>
<dbReference type="RefSeq" id="WP_101499546.1">
    <property type="nucleotide sequence ID" value="NZ_CP025583.1"/>
</dbReference>
<dbReference type="PANTHER" id="PTHR30075:SF2">
    <property type="entry name" value="GLYCINE--TRNA LIGASE, CHLOROPLASTIC_MITOCHONDRIAL 2"/>
    <property type="match status" value="1"/>
</dbReference>
<comment type="subcellular location">
    <subcellularLocation>
        <location evidence="9">Cytoplasm</location>
    </subcellularLocation>
</comment>
<dbReference type="InterPro" id="IPR045864">
    <property type="entry name" value="aa-tRNA-synth_II/BPL/LPL"/>
</dbReference>
<dbReference type="Pfam" id="PF02091">
    <property type="entry name" value="tRNA-synt_2e"/>
    <property type="match status" value="1"/>
</dbReference>
<dbReference type="AlphaFoldDB" id="A0A2K9MEX2"/>
<evidence type="ECO:0000256" key="2">
    <source>
        <dbReference type="ARBA" id="ARBA00011209"/>
    </source>
</evidence>
<sequence>MTSPRRADKPRCFQDVILRLQDHWAQSGCAILQPYDMEVGAGTFHPATTLRSLGPRPWAAAYVQPSRRPTDGRYGENPNRLQHYYQYQVIIKPSPPDLQDLYLDSLRAIGLDPLIHDVRFVEDDWESPTLGAWGLGWEVWCDGMEVSQFTYFQQVAGYDCHPVSGELTYGLERLAMYVLGVEHVMDMPFNDPDSAIPLSYGDIFRQTEQEYSRWNFDVADTDNLFRHFRDAEAECERIADAAEADEAGRRIIMAHPAYDQAIKASHLFNLLDARGVISVTERADYIRRVRALTKRCADLFMQTPLAQVHS</sequence>
<dbReference type="PANTHER" id="PTHR30075">
    <property type="entry name" value="GLYCYL-TRNA SYNTHETASE"/>
    <property type="match status" value="1"/>
</dbReference>
<dbReference type="NCBIfam" id="TIGR00388">
    <property type="entry name" value="glyQ"/>
    <property type="match status" value="1"/>
</dbReference>
<evidence type="ECO:0000256" key="9">
    <source>
        <dbReference type="HAMAP-Rule" id="MF_00254"/>
    </source>
</evidence>
<dbReference type="GO" id="GO:0006426">
    <property type="term" value="P:glycyl-tRNA aminoacylation"/>
    <property type="evidence" value="ECO:0007669"/>
    <property type="project" value="UniProtKB-UniRule"/>
</dbReference>
<name>A0A2K9MEX2_9RHOB</name>
<comment type="catalytic activity">
    <reaction evidence="8 9">
        <text>tRNA(Gly) + glycine + ATP = glycyl-tRNA(Gly) + AMP + diphosphate</text>
        <dbReference type="Rhea" id="RHEA:16013"/>
        <dbReference type="Rhea" id="RHEA-COMP:9664"/>
        <dbReference type="Rhea" id="RHEA-COMP:9683"/>
        <dbReference type="ChEBI" id="CHEBI:30616"/>
        <dbReference type="ChEBI" id="CHEBI:33019"/>
        <dbReference type="ChEBI" id="CHEBI:57305"/>
        <dbReference type="ChEBI" id="CHEBI:78442"/>
        <dbReference type="ChEBI" id="CHEBI:78522"/>
        <dbReference type="ChEBI" id="CHEBI:456215"/>
        <dbReference type="EC" id="6.1.1.14"/>
    </reaction>
</comment>
<dbReference type="Gene3D" id="1.20.58.180">
    <property type="entry name" value="Class II aaRS and biotin synthetases, domain 2"/>
    <property type="match status" value="1"/>
</dbReference>
<keyword evidence="11" id="KW-1185">Reference proteome</keyword>